<dbReference type="PANTHER" id="PTHR43877">
    <property type="entry name" value="AMINOALKYLPHOSPHONATE N-ACETYLTRANSFERASE-RELATED-RELATED"/>
    <property type="match status" value="1"/>
</dbReference>
<proteinExistence type="predicted"/>
<evidence type="ECO:0000313" key="4">
    <source>
        <dbReference type="EMBL" id="PMM56366.1"/>
    </source>
</evidence>
<keyword evidence="2" id="KW-0012">Acyltransferase</keyword>
<dbReference type="RefSeq" id="WP_102552040.1">
    <property type="nucleotide sequence ID" value="NZ_MCZF01000087.1"/>
</dbReference>
<dbReference type="PANTHER" id="PTHR43877:SF5">
    <property type="entry name" value="BLL8307 PROTEIN"/>
    <property type="match status" value="1"/>
</dbReference>
<dbReference type="InterPro" id="IPR050832">
    <property type="entry name" value="Bact_Acetyltransf"/>
</dbReference>
<dbReference type="SUPFAM" id="SSF55729">
    <property type="entry name" value="Acyl-CoA N-acyltransferases (Nat)"/>
    <property type="match status" value="1"/>
</dbReference>
<evidence type="ECO:0000256" key="2">
    <source>
        <dbReference type="ARBA" id="ARBA00023315"/>
    </source>
</evidence>
<dbReference type="PROSITE" id="PS51186">
    <property type="entry name" value="GNAT"/>
    <property type="match status" value="1"/>
</dbReference>
<dbReference type="InterPro" id="IPR000182">
    <property type="entry name" value="GNAT_dom"/>
</dbReference>
<dbReference type="Proteomes" id="UP000235533">
    <property type="component" value="Unassembled WGS sequence"/>
</dbReference>
<name>A0A2N7JRX2_VIBSP</name>
<dbReference type="InterPro" id="IPR016181">
    <property type="entry name" value="Acyl_CoA_acyltransferase"/>
</dbReference>
<reference evidence="5" key="1">
    <citation type="submission" date="2016-07" db="EMBL/GenBank/DDBJ databases">
        <title>Nontailed viruses are major unrecognized killers of bacteria in the ocean.</title>
        <authorList>
            <person name="Kauffman K."/>
            <person name="Hussain F."/>
            <person name="Yang J."/>
            <person name="Arevalo P."/>
            <person name="Brown J."/>
            <person name="Cutler M."/>
            <person name="Kelly L."/>
            <person name="Polz M.F."/>
        </authorList>
    </citation>
    <scope>NUCLEOTIDE SEQUENCE [LARGE SCALE GENOMIC DNA]</scope>
    <source>
        <strain evidence="5">10N.261.48.B5</strain>
    </source>
</reference>
<sequence length="152" mass="17293">MDIKIDDLSGGEVIELLEEHLADMYATSPPESVHALDIKDLKSPEITFFSAWKENQLLGCVAIKELDTQHAELKSMRTTQFARQSGVASKLLQHVLDTAAARQYQQISLETGSEDYFKAARNLYEKFGFGYCEPFADYELDPYSQFMTIELR</sequence>
<dbReference type="EMBL" id="MCZF01000087">
    <property type="protein sequence ID" value="PMM56366.1"/>
    <property type="molecule type" value="Genomic_DNA"/>
</dbReference>
<keyword evidence="1 4" id="KW-0808">Transferase</keyword>
<comment type="caution">
    <text evidence="4">The sequence shown here is derived from an EMBL/GenBank/DDBJ whole genome shotgun (WGS) entry which is preliminary data.</text>
</comment>
<evidence type="ECO:0000259" key="3">
    <source>
        <dbReference type="PROSITE" id="PS51186"/>
    </source>
</evidence>
<dbReference type="Gene3D" id="3.40.630.30">
    <property type="match status" value="1"/>
</dbReference>
<dbReference type="GO" id="GO:0016747">
    <property type="term" value="F:acyltransferase activity, transferring groups other than amino-acyl groups"/>
    <property type="evidence" value="ECO:0007669"/>
    <property type="project" value="InterPro"/>
</dbReference>
<dbReference type="CDD" id="cd04301">
    <property type="entry name" value="NAT_SF"/>
    <property type="match status" value="1"/>
</dbReference>
<accession>A0A2N7JRX2</accession>
<evidence type="ECO:0000313" key="5">
    <source>
        <dbReference type="Proteomes" id="UP000235533"/>
    </source>
</evidence>
<feature type="domain" description="N-acetyltransferase" evidence="3">
    <location>
        <begin position="3"/>
        <end position="152"/>
    </location>
</feature>
<protein>
    <submittedName>
        <fullName evidence="4">GNAT family N-acetyltransferase</fullName>
    </submittedName>
</protein>
<dbReference type="Pfam" id="PF00583">
    <property type="entry name" value="Acetyltransf_1"/>
    <property type="match status" value="1"/>
</dbReference>
<evidence type="ECO:0000256" key="1">
    <source>
        <dbReference type="ARBA" id="ARBA00022679"/>
    </source>
</evidence>
<dbReference type="AlphaFoldDB" id="A0A2N7JRX2"/>
<gene>
    <name evidence="4" type="ORF">BCT54_21995</name>
</gene>
<organism evidence="4 5">
    <name type="scientific">Vibrio splendidus</name>
    <dbReference type="NCBI Taxonomy" id="29497"/>
    <lineage>
        <taxon>Bacteria</taxon>
        <taxon>Pseudomonadati</taxon>
        <taxon>Pseudomonadota</taxon>
        <taxon>Gammaproteobacteria</taxon>
        <taxon>Vibrionales</taxon>
        <taxon>Vibrionaceae</taxon>
        <taxon>Vibrio</taxon>
    </lineage>
</organism>